<evidence type="ECO:0000259" key="2">
    <source>
        <dbReference type="Pfam" id="PF07969"/>
    </source>
</evidence>
<dbReference type="GO" id="GO:0016810">
    <property type="term" value="F:hydrolase activity, acting on carbon-nitrogen (but not peptide) bonds"/>
    <property type="evidence" value="ECO:0007669"/>
    <property type="project" value="InterPro"/>
</dbReference>
<keyword evidence="1" id="KW-0732">Signal</keyword>
<accession>V9W282</accession>
<dbReference type="PANTHER" id="PTHR22642:SF2">
    <property type="entry name" value="PROTEIN LONG AFTER FAR-RED 3"/>
    <property type="match status" value="1"/>
</dbReference>
<feature type="signal peptide" evidence="1">
    <location>
        <begin position="1"/>
        <end position="23"/>
    </location>
</feature>
<dbReference type="STRING" id="999552.METH_18790"/>
<dbReference type="InterPro" id="IPR032466">
    <property type="entry name" value="Metal_Hydrolase"/>
</dbReference>
<dbReference type="Proteomes" id="UP000018780">
    <property type="component" value="Chromosome"/>
</dbReference>
<dbReference type="Gene3D" id="3.10.310.70">
    <property type="match status" value="1"/>
</dbReference>
<protein>
    <recommendedName>
        <fullName evidence="2">Amidohydrolase 3 domain-containing protein</fullName>
    </recommendedName>
</protein>
<dbReference type="KEGG" id="lmd:METH_18790"/>
<dbReference type="SUPFAM" id="SSF51338">
    <property type="entry name" value="Composite domain of metallo-dependent hydrolases"/>
    <property type="match status" value="1"/>
</dbReference>
<evidence type="ECO:0000256" key="1">
    <source>
        <dbReference type="SAM" id="SignalP"/>
    </source>
</evidence>
<evidence type="ECO:0000313" key="4">
    <source>
        <dbReference type="Proteomes" id="UP000018780"/>
    </source>
</evidence>
<evidence type="ECO:0000313" key="3">
    <source>
        <dbReference type="EMBL" id="AHD03287.1"/>
    </source>
</evidence>
<dbReference type="Pfam" id="PF07969">
    <property type="entry name" value="Amidohydro_3"/>
    <property type="match status" value="1"/>
</dbReference>
<dbReference type="AlphaFoldDB" id="V9W282"/>
<dbReference type="PATRIC" id="fig|999552.6.peg.3723"/>
<dbReference type="HOGENOM" id="CLU_009942_6_1_5"/>
<dbReference type="SUPFAM" id="SSF51556">
    <property type="entry name" value="Metallo-dependent hydrolases"/>
    <property type="match status" value="1"/>
</dbReference>
<dbReference type="EMBL" id="CP006773">
    <property type="protein sequence ID" value="AHD03287.1"/>
    <property type="molecule type" value="Genomic_DNA"/>
</dbReference>
<feature type="domain" description="Amidohydrolase 3" evidence="2">
    <location>
        <begin position="76"/>
        <end position="677"/>
    </location>
</feature>
<dbReference type="RefSeq" id="WP_024091889.1">
    <property type="nucleotide sequence ID" value="NC_023135.1"/>
</dbReference>
<dbReference type="Gene3D" id="3.20.20.140">
    <property type="entry name" value="Metal-dependent hydrolases"/>
    <property type="match status" value="1"/>
</dbReference>
<name>V9W282_9RHOB</name>
<gene>
    <name evidence="3" type="ORF">METH_18790</name>
</gene>
<dbReference type="PANTHER" id="PTHR22642">
    <property type="entry name" value="IMIDAZOLONEPROPIONASE"/>
    <property type="match status" value="1"/>
</dbReference>
<keyword evidence="4" id="KW-1185">Reference proteome</keyword>
<dbReference type="OrthoDB" id="9811399at2"/>
<reference evidence="3 4" key="1">
    <citation type="submission" date="2013-09" db="EMBL/GenBank/DDBJ databases">
        <authorList>
            <consortium name="DOE Joint Genome Institute"/>
            <person name="Klenk H.-P."/>
            <person name="Huntemann M."/>
            <person name="Han J."/>
            <person name="Chen A."/>
            <person name="Kyrpides N."/>
            <person name="Mavromatis K."/>
            <person name="Markowitz V."/>
            <person name="Palaniappan K."/>
            <person name="Ivanova N."/>
            <person name="Schaumberg A."/>
            <person name="Pati A."/>
            <person name="Liolios K."/>
            <person name="Nordberg H.P."/>
            <person name="Cantor M.N."/>
            <person name="Hua S.X."/>
            <person name="Woyke T."/>
        </authorList>
    </citation>
    <scope>NUCLEOTIDE SEQUENCE [LARGE SCALE GENOMIC DNA]</scope>
    <source>
        <strain evidence="3 4">DSM 14336</strain>
    </source>
</reference>
<organism evidence="3 4">
    <name type="scientific">Leisingera methylohalidivorans DSM 14336</name>
    <dbReference type="NCBI Taxonomy" id="999552"/>
    <lineage>
        <taxon>Bacteria</taxon>
        <taxon>Pseudomonadati</taxon>
        <taxon>Pseudomonadota</taxon>
        <taxon>Alphaproteobacteria</taxon>
        <taxon>Rhodobacterales</taxon>
        <taxon>Roseobacteraceae</taxon>
        <taxon>Leisingera</taxon>
    </lineage>
</organism>
<dbReference type="Gene3D" id="2.30.40.10">
    <property type="entry name" value="Urease, subunit C, domain 1"/>
    <property type="match status" value="1"/>
</dbReference>
<dbReference type="InterPro" id="IPR011059">
    <property type="entry name" value="Metal-dep_hydrolase_composite"/>
</dbReference>
<dbReference type="InterPro" id="IPR013108">
    <property type="entry name" value="Amidohydro_3"/>
</dbReference>
<proteinExistence type="predicted"/>
<feature type="chain" id="PRO_5004783088" description="Amidohydrolase 3 domain-containing protein" evidence="1">
    <location>
        <begin position="24"/>
        <end position="680"/>
    </location>
</feature>
<sequence>MKHFNHLACSTAISLVCSGFAGAAVAETADLVIQHGRILTMDENRTRASAIAVKGNTILFTGDDAAAADFIGADTRVIDAEGQVILPGLHDVHIHPLFAIDPVYSGEKFECNFEGASVDMDETVARLRACLQEAELNSDGWLIGKYFNPPSLLSVTGTYPSVIAALDAVSATTPILLEGSDGHAFGANTAALAQAHHPDTGKPAPVTAASLKADYAAYAGYFNIDADGNPDGTAKDFAGHIIGAPVAGLENYKPVLDDLAALMASNGITSAQDAWVFDEIAEVYEYMEAQDLLKFRLRLNTHIDSNVMGGRTRELDLDAAMAHAGAMRAQFEGSEYIKADGIKMFVDGVVEYPTQTAAMLNPYLEPVMGEGLEIKGYVDQDSAVCSEARAHLADYAIPAAANAFRESHGHDASQCEKRYGLLEFTPQELNRAVTAFDAAGFTVHMHALGDGAVKTALDAIEAARRANGNSGLPHNLAHIQFVADEDIARIGEMGVLVTPTMAWAVPFWEYDTTVNPFINEVDSLVDLDKLYRQEGLWGDRVYPFRSIRDAGGIVAAGSDAPVDVPSPQPFVNMAAGMIRADLLPADPLSEDENGETVIVAVNAEEVLELDDVLAAYTVNGAIAMGQQDLTGSLEPGKRADLIMIDTDIEALSQNVETIWDIAETKVLLTVFDGEIVHDAR</sequence>